<evidence type="ECO:0000313" key="4">
    <source>
        <dbReference type="Proteomes" id="UP000233767"/>
    </source>
</evidence>
<keyword evidence="4" id="KW-1185">Reference proteome</keyword>
<reference evidence="2 4" key="1">
    <citation type="submission" date="2017-12" db="EMBL/GenBank/DDBJ databases">
        <title>Genomic Encyclopedia of Type Strains, Phase III (KMG-III): the genomes of soil and plant-associated and newly described type strains.</title>
        <authorList>
            <person name="Whitman W."/>
        </authorList>
    </citation>
    <scope>NUCLEOTIDE SEQUENCE [LARGE SCALE GENOMIC DNA]</scope>
    <source>
        <strain evidence="2 4">IP-10</strain>
    </source>
</reference>
<dbReference type="RefSeq" id="WP_101470913.1">
    <property type="nucleotide sequence ID" value="NZ_PJND01000007.1"/>
</dbReference>
<comment type="caution">
    <text evidence="3">The sequence shown here is derived from an EMBL/GenBank/DDBJ whole genome shotgun (WGS) entry which is preliminary data.</text>
</comment>
<evidence type="ECO:0000313" key="2">
    <source>
        <dbReference type="EMBL" id="PKW28777.1"/>
    </source>
</evidence>
<accession>A0A497VBX1</accession>
<evidence type="ECO:0000313" key="5">
    <source>
        <dbReference type="Proteomes" id="UP000275027"/>
    </source>
</evidence>
<dbReference type="Proteomes" id="UP000275027">
    <property type="component" value="Unassembled WGS sequence"/>
</dbReference>
<feature type="chain" id="PRO_5019813174" evidence="1">
    <location>
        <begin position="20"/>
        <end position="467"/>
    </location>
</feature>
<evidence type="ECO:0000313" key="3">
    <source>
        <dbReference type="EMBL" id="RLJ35719.1"/>
    </source>
</evidence>
<evidence type="ECO:0000256" key="1">
    <source>
        <dbReference type="SAM" id="SignalP"/>
    </source>
</evidence>
<dbReference type="AlphaFoldDB" id="A0A497VBX1"/>
<keyword evidence="1" id="KW-0732">Signal</keyword>
<feature type="signal peptide" evidence="1">
    <location>
        <begin position="1"/>
        <end position="19"/>
    </location>
</feature>
<protein>
    <submittedName>
        <fullName evidence="3">Uncharacterized protein</fullName>
    </submittedName>
</protein>
<proteinExistence type="predicted"/>
<name>A0A497VBX1_9FLAO</name>
<organism evidence="3 5">
    <name type="scientific">Flavobacterium lindanitolerans</name>
    <dbReference type="NCBI Taxonomy" id="428988"/>
    <lineage>
        <taxon>Bacteria</taxon>
        <taxon>Pseudomonadati</taxon>
        <taxon>Bacteroidota</taxon>
        <taxon>Flavobacteriia</taxon>
        <taxon>Flavobacteriales</taxon>
        <taxon>Flavobacteriaceae</taxon>
        <taxon>Flavobacterium</taxon>
    </lineage>
</organism>
<dbReference type="Proteomes" id="UP000233767">
    <property type="component" value="Unassembled WGS sequence"/>
</dbReference>
<sequence length="467" mass="52901">MKKIFLSLFTLCCVNLSFGQTLLASHPLELKKATSYHQIVNTVNDQNQVFVFASDKEKLKVLKYNNALFFKDSLSVNRPDKNYTAMAGFSFEDNGNPYLYWSSDDYTKIQSHYFDFNNRTSVTASHQLSLKNESIISVFSENNSFYILSLPQKEDKLKFYCFNKGQLDEKIIDFSSYKFMDEKGKSSTFSSLIKENGIEKIDTRSSNPLFQSVPKIKFYITGKQMMLTIDSSSRTQLFNIDLTTFAVNEKTIPSLTLKGSGGQSNSYFHDNKLYQIRANGEELAIAAVDIATGEELKRYTAGSKDSISFRNSPLYSQTGNERGQELKNTKKFFNKLSNSSLGITVYKTPASLMVTAGGIRDVSSGGGILLGITAGVAMAISGSYYVPEDIFDSQNMQTIYFESLFDDKFEHKKGPQQGLAVDYISQFLHENNASLVSVFPYKDYFIMGYYDSKKKEYAMRKFEDFNE</sequence>
<dbReference type="EMBL" id="PJND01000007">
    <property type="protein sequence ID" value="PKW28777.1"/>
    <property type="molecule type" value="Genomic_DNA"/>
</dbReference>
<dbReference type="EMBL" id="RCCB01000010">
    <property type="protein sequence ID" value="RLJ35719.1"/>
    <property type="molecule type" value="Genomic_DNA"/>
</dbReference>
<gene>
    <name evidence="2" type="ORF">B0G92_0404</name>
    <name evidence="3" type="ORF">CLV50_1101</name>
</gene>
<reference evidence="3 5" key="2">
    <citation type="submission" date="2018-10" db="EMBL/GenBank/DDBJ databases">
        <title>Genomic Encyclopedia of Archaeal and Bacterial Type Strains, Phase II (KMG-II): from individual species to whole genera.</title>
        <authorList>
            <person name="Goeker M."/>
        </authorList>
    </citation>
    <scope>NUCLEOTIDE SEQUENCE [LARGE SCALE GENOMIC DNA]</scope>
    <source>
        <strain evidence="3 5">DSM 21886</strain>
    </source>
</reference>